<accession>A0A7C9IUP1</accession>
<evidence type="ECO:0000256" key="1">
    <source>
        <dbReference type="SAM" id="MobiDB-lite"/>
    </source>
</evidence>
<keyword evidence="3" id="KW-1185">Reference proteome</keyword>
<reference evidence="2 3" key="1">
    <citation type="submission" date="2020-01" db="EMBL/GenBank/DDBJ databases">
        <title>Genome sequence of Desulfovibrio aerotolerans DSM 16695(T).</title>
        <authorList>
            <person name="Karnachuk O."/>
            <person name="Avakyan M."/>
            <person name="Mardanov A."/>
            <person name="Kadnikov V."/>
            <person name="Ravin N."/>
        </authorList>
    </citation>
    <scope>NUCLEOTIDE SEQUENCE [LARGE SCALE GENOMIC DNA]</scope>
    <source>
        <strain evidence="2 3">DSM 16695</strain>
    </source>
</reference>
<dbReference type="RefSeq" id="WP_160958014.1">
    <property type="nucleotide sequence ID" value="NZ_WVUD01000001.1"/>
</dbReference>
<sequence>MRAASSRAAQTKPAHPDAQPAGQTARERCGLGLALALATLGAFSPVAATAQNVGLPLAGPAAEALTLADARTVPPELLGRAAVPPDWSIAEAARRIYGHVDGQVLSRVVLANPGQPDPRRVRPVEPLTFPALATEQTPLPGSRLVRVAREPDLNTALAAVRDGDDDGLSLRLCLHYHPAYGLACDVVVDETYADAATAHAALAALPPRAFQSAVLLDGFLPGTIFYSTLPLPRLCPAPVCPAGSTILARNAEGGLRDANACLP</sequence>
<dbReference type="EMBL" id="WVUD01000001">
    <property type="protein sequence ID" value="MYL81782.1"/>
    <property type="molecule type" value="Genomic_DNA"/>
</dbReference>
<feature type="region of interest" description="Disordered" evidence="1">
    <location>
        <begin position="1"/>
        <end position="25"/>
    </location>
</feature>
<dbReference type="AlphaFoldDB" id="A0A7C9IUP1"/>
<comment type="caution">
    <text evidence="2">The sequence shown here is derived from an EMBL/GenBank/DDBJ whole genome shotgun (WGS) entry which is preliminary data.</text>
</comment>
<evidence type="ECO:0000313" key="2">
    <source>
        <dbReference type="EMBL" id="MYL81782.1"/>
    </source>
</evidence>
<evidence type="ECO:0000313" key="3">
    <source>
        <dbReference type="Proteomes" id="UP000482487"/>
    </source>
</evidence>
<gene>
    <name evidence="2" type="ORF">GTA51_01335</name>
</gene>
<dbReference type="Proteomes" id="UP000482487">
    <property type="component" value="Unassembled WGS sequence"/>
</dbReference>
<proteinExistence type="predicted"/>
<organism evidence="2 3">
    <name type="scientific">Solidesulfovibrio aerotolerans</name>
    <dbReference type="NCBI Taxonomy" id="295255"/>
    <lineage>
        <taxon>Bacteria</taxon>
        <taxon>Pseudomonadati</taxon>
        <taxon>Thermodesulfobacteriota</taxon>
        <taxon>Desulfovibrionia</taxon>
        <taxon>Desulfovibrionales</taxon>
        <taxon>Desulfovibrionaceae</taxon>
        <taxon>Solidesulfovibrio</taxon>
    </lineage>
</organism>
<dbReference type="OrthoDB" id="9848246at2"/>
<name>A0A7C9IUP1_9BACT</name>
<protein>
    <submittedName>
        <fullName evidence="2">Uncharacterized protein</fullName>
    </submittedName>
</protein>